<evidence type="ECO:0000313" key="3">
    <source>
        <dbReference type="Proteomes" id="UP000198403"/>
    </source>
</evidence>
<proteinExistence type="predicted"/>
<evidence type="ECO:0000256" key="1">
    <source>
        <dbReference type="SAM" id="Phobius"/>
    </source>
</evidence>
<dbReference type="Proteomes" id="UP000198403">
    <property type="component" value="Unassembled WGS sequence"/>
</dbReference>
<protein>
    <submittedName>
        <fullName evidence="2">Uncharacterized protein</fullName>
    </submittedName>
</protein>
<dbReference type="OrthoDB" id="5197346at2"/>
<keyword evidence="3" id="KW-1185">Reference proteome</keyword>
<feature type="transmembrane region" description="Helical" evidence="1">
    <location>
        <begin position="47"/>
        <end position="74"/>
    </location>
</feature>
<accession>A0A238XH52</accession>
<keyword evidence="1" id="KW-1133">Transmembrane helix</keyword>
<dbReference type="AlphaFoldDB" id="A0A238XH52"/>
<name>A0A238XH52_9ACTN</name>
<gene>
    <name evidence="2" type="ORF">SAMN06272737_1147</name>
</gene>
<keyword evidence="1" id="KW-0812">Transmembrane</keyword>
<reference evidence="2 3" key="1">
    <citation type="submission" date="2017-06" db="EMBL/GenBank/DDBJ databases">
        <authorList>
            <person name="Kim H.J."/>
            <person name="Triplett B.A."/>
        </authorList>
    </citation>
    <scope>NUCLEOTIDE SEQUENCE [LARGE SCALE GENOMIC DNA]</scope>
    <source>
        <strain evidence="2 3">DSM 44272</strain>
    </source>
</reference>
<feature type="transmembrane region" description="Helical" evidence="1">
    <location>
        <begin position="80"/>
        <end position="101"/>
    </location>
</feature>
<keyword evidence="1" id="KW-0472">Membrane</keyword>
<feature type="transmembrane region" description="Helical" evidence="1">
    <location>
        <begin position="6"/>
        <end position="26"/>
    </location>
</feature>
<dbReference type="RefSeq" id="WP_089337072.1">
    <property type="nucleotide sequence ID" value="NZ_FZNO01000014.1"/>
</dbReference>
<evidence type="ECO:0000313" key="2">
    <source>
        <dbReference type="EMBL" id="SNR58336.1"/>
    </source>
</evidence>
<dbReference type="EMBL" id="FZNO01000014">
    <property type="protein sequence ID" value="SNR58336.1"/>
    <property type="molecule type" value="Genomic_DNA"/>
</dbReference>
<sequence length="117" mass="12525">MLVELLVAAAVMLFPVPALVLGVRGLPKRPGYSPDEPADRASYILVVALRTLALVLVLALSVVVLVSTVGAAVVGVPLHGMVYVFFGLDVLLALLIVFSFGRRVRRPVRRRVTPAAR</sequence>
<organism evidence="2 3">
    <name type="scientific">Blastococcus mobilis</name>
    <dbReference type="NCBI Taxonomy" id="1938746"/>
    <lineage>
        <taxon>Bacteria</taxon>
        <taxon>Bacillati</taxon>
        <taxon>Actinomycetota</taxon>
        <taxon>Actinomycetes</taxon>
        <taxon>Geodermatophilales</taxon>
        <taxon>Geodermatophilaceae</taxon>
        <taxon>Blastococcus</taxon>
    </lineage>
</organism>